<proteinExistence type="inferred from homology"/>
<dbReference type="EMBL" id="AENT01000017">
    <property type="protein sequence ID" value="EFR42749.1"/>
    <property type="molecule type" value="Genomic_DNA"/>
</dbReference>
<comment type="similarity">
    <text evidence="2">Belongs to the tRNA methyltransferase O family.</text>
</comment>
<evidence type="ECO:0000313" key="4">
    <source>
        <dbReference type="EMBL" id="EFR42749.1"/>
    </source>
</evidence>
<keyword evidence="1" id="KW-0949">S-adenosyl-L-methionine</keyword>
<comment type="caution">
    <text evidence="4">The sequence shown here is derived from an EMBL/GenBank/DDBJ whole genome shotgun (WGS) entry which is preliminary data.</text>
</comment>
<dbReference type="InterPro" id="IPR036413">
    <property type="entry name" value="YaeB-like_sf"/>
</dbReference>
<name>E4L8Y4_9FIRM</name>
<evidence type="ECO:0000256" key="2">
    <source>
        <dbReference type="ARBA" id="ARBA00033753"/>
    </source>
</evidence>
<accession>E4L8Y4</accession>
<evidence type="ECO:0000259" key="3">
    <source>
        <dbReference type="PROSITE" id="PS51668"/>
    </source>
</evidence>
<dbReference type="Pfam" id="PF01980">
    <property type="entry name" value="TrmO_N"/>
    <property type="match status" value="1"/>
</dbReference>
<dbReference type="Gene3D" id="2.40.30.70">
    <property type="entry name" value="YaeB-like"/>
    <property type="match status" value="1"/>
</dbReference>
<organism evidence="4 5">
    <name type="scientific">Dialister micraerophilus UPII 345-E</name>
    <dbReference type="NCBI Taxonomy" id="910314"/>
    <lineage>
        <taxon>Bacteria</taxon>
        <taxon>Bacillati</taxon>
        <taxon>Bacillota</taxon>
        <taxon>Negativicutes</taxon>
        <taxon>Veillonellales</taxon>
        <taxon>Veillonellaceae</taxon>
        <taxon>Dialister</taxon>
    </lineage>
</organism>
<feature type="domain" description="TsaA-like" evidence="3">
    <location>
        <begin position="1"/>
        <end position="40"/>
    </location>
</feature>
<gene>
    <name evidence="4" type="ORF">HMPREF9220_0540</name>
</gene>
<dbReference type="SUPFAM" id="SSF118196">
    <property type="entry name" value="YaeB-like"/>
    <property type="match status" value="1"/>
</dbReference>
<evidence type="ECO:0000313" key="5">
    <source>
        <dbReference type="Proteomes" id="UP000004594"/>
    </source>
</evidence>
<dbReference type="InterPro" id="IPR036414">
    <property type="entry name" value="YaeB_N_sf"/>
</dbReference>
<reference evidence="4 5" key="1">
    <citation type="submission" date="2010-11" db="EMBL/GenBank/DDBJ databases">
        <authorList>
            <person name="Durkin A.S."/>
            <person name="Madupu R."/>
            <person name="Torralba M."/>
            <person name="Gillis M."/>
            <person name="Methe B."/>
            <person name="Sutton G."/>
            <person name="Nelson K.E."/>
        </authorList>
    </citation>
    <scope>NUCLEOTIDE SEQUENCE [LARGE SCALE GENOMIC DNA]</scope>
    <source>
        <strain evidence="4 5">UPII 345-E</strain>
    </source>
</reference>
<dbReference type="AlphaFoldDB" id="E4L8Y4"/>
<evidence type="ECO:0000256" key="1">
    <source>
        <dbReference type="ARBA" id="ARBA00022691"/>
    </source>
</evidence>
<dbReference type="InterPro" id="IPR023370">
    <property type="entry name" value="TrmO-like_N"/>
</dbReference>
<sequence length="40" mass="4531">MVKLVRREKNRLFVIGLDAVDGSSLIDIKPYVKELDEAEA</sequence>
<dbReference type="PROSITE" id="PS51668">
    <property type="entry name" value="TSAA_2"/>
    <property type="match status" value="1"/>
</dbReference>
<dbReference type="Proteomes" id="UP000004594">
    <property type="component" value="Unassembled WGS sequence"/>
</dbReference>
<protein>
    <recommendedName>
        <fullName evidence="3">TsaA-like domain-containing protein</fullName>
    </recommendedName>
</protein>